<evidence type="ECO:0000313" key="4">
    <source>
        <dbReference type="EMBL" id="KAH0569717.1"/>
    </source>
</evidence>
<gene>
    <name evidence="3" type="ORF">SS50377_28659</name>
    <name evidence="4" type="ORF">SS50377_28675</name>
</gene>
<evidence type="ECO:0000313" key="3">
    <source>
        <dbReference type="EMBL" id="KAH0569703.1"/>
    </source>
</evidence>
<dbReference type="Proteomes" id="UP000018208">
    <property type="component" value="Unassembled WGS sequence"/>
</dbReference>
<dbReference type="InterPro" id="IPR006212">
    <property type="entry name" value="Furin_repeat"/>
</dbReference>
<dbReference type="EMBL" id="AUWU02000009">
    <property type="protein sequence ID" value="KAH0569703.1"/>
    <property type="molecule type" value="Genomic_DNA"/>
</dbReference>
<dbReference type="AlphaFoldDB" id="A0A9P8RUH4"/>
<comment type="caution">
    <text evidence="4">The sequence shown here is derived from an EMBL/GenBank/DDBJ whole genome shotgun (WGS) entry which is preliminary data.</text>
</comment>
<keyword evidence="2" id="KW-0472">Membrane</keyword>
<proteinExistence type="predicted"/>
<dbReference type="SMART" id="SM00261">
    <property type="entry name" value="FU"/>
    <property type="match status" value="3"/>
</dbReference>
<accession>A0A9P8RUH4</accession>
<dbReference type="RefSeq" id="XP_067760476.1">
    <property type="nucleotide sequence ID" value="XM_067912419.1"/>
</dbReference>
<keyword evidence="5" id="KW-1185">Reference proteome</keyword>
<evidence type="ECO:0000313" key="5">
    <source>
        <dbReference type="Proteomes" id="UP000018208"/>
    </source>
</evidence>
<reference evidence="4" key="1">
    <citation type="journal article" date="2014" name="PLoS Genet.">
        <title>The Genome of Spironucleus salmonicida Highlights a Fish Pathogen Adapted to Fluctuating Environments.</title>
        <authorList>
            <person name="Xu F."/>
            <person name="Jerlstrom-Hultqvist J."/>
            <person name="Einarsson E."/>
            <person name="Astvaldsson A."/>
            <person name="Svard S.G."/>
            <person name="Andersson J.O."/>
        </authorList>
    </citation>
    <scope>NUCLEOTIDE SEQUENCE</scope>
    <source>
        <strain evidence="4">ATCC 50377</strain>
    </source>
</reference>
<feature type="region of interest" description="Disordered" evidence="1">
    <location>
        <begin position="41"/>
        <end position="63"/>
    </location>
</feature>
<dbReference type="SUPFAM" id="SSF57184">
    <property type="entry name" value="Growth factor receptor domain"/>
    <property type="match status" value="1"/>
</dbReference>
<organism evidence="4 5">
    <name type="scientific">Spironucleus salmonicida</name>
    <dbReference type="NCBI Taxonomy" id="348837"/>
    <lineage>
        <taxon>Eukaryota</taxon>
        <taxon>Metamonada</taxon>
        <taxon>Diplomonadida</taxon>
        <taxon>Hexamitidae</taxon>
        <taxon>Hexamitinae</taxon>
        <taxon>Spironucleus</taxon>
    </lineage>
</organism>
<reference evidence="4" key="2">
    <citation type="submission" date="2020-12" db="EMBL/GenBank/DDBJ databases">
        <title>New Spironucleus salmonicida genome in near-complete chromosomes.</title>
        <authorList>
            <person name="Xu F."/>
            <person name="Kurt Z."/>
            <person name="Jimenez-Gonzalez A."/>
            <person name="Astvaldsson A."/>
            <person name="Andersson J.O."/>
            <person name="Svard S.G."/>
        </authorList>
    </citation>
    <scope>NUCLEOTIDE SEQUENCE</scope>
    <source>
        <strain evidence="4">ATCC 50377</strain>
    </source>
</reference>
<dbReference type="OrthoDB" id="300641at2759"/>
<evidence type="ECO:0000256" key="1">
    <source>
        <dbReference type="SAM" id="MobiDB-lite"/>
    </source>
</evidence>
<dbReference type="CDD" id="cd12087">
    <property type="entry name" value="TM_EGFR-like"/>
    <property type="match status" value="1"/>
</dbReference>
<dbReference type="InterPro" id="IPR009030">
    <property type="entry name" value="Growth_fac_rcpt_cys_sf"/>
</dbReference>
<protein>
    <submittedName>
        <fullName evidence="4">Cysteine-rich membrane protein 1</fullName>
    </submittedName>
</protein>
<keyword evidence="2" id="KW-1133">Transmembrane helix</keyword>
<name>A0A9P8RUH4_9EUKA</name>
<dbReference type="EMBL" id="AUWU02000009">
    <property type="protein sequence ID" value="KAH0569717.1"/>
    <property type="molecule type" value="Genomic_DNA"/>
</dbReference>
<dbReference type="KEGG" id="ssao:94302682"/>
<keyword evidence="2" id="KW-0812">Transmembrane</keyword>
<sequence>MTDSVICTKTTPNCASCDNEVCTACTPGYHLSQGLCAPHQQSESPADKYDPSDPVPSEPAEDTCTTNKECRDKGSGFCDGTSKTCKRCAKGCNTCTSFKFCAACDDSSDKPTTLIDGQCAQRCNTNMNYYYCSISDTQQCNRNSTSQCVCEGPKNCAQCSNDAKSCSLCLKNMKIGADGKCSECADGLVMVGKICTKDEVVAGEVPVPPAPEPVVPEPEVNTQNLSGGAVTGIVIGVLLVVGAVGGGLAYYFVRKGKK</sequence>
<dbReference type="GeneID" id="94302682"/>
<evidence type="ECO:0000256" key="2">
    <source>
        <dbReference type="SAM" id="Phobius"/>
    </source>
</evidence>
<feature type="transmembrane region" description="Helical" evidence="2">
    <location>
        <begin position="229"/>
        <end position="253"/>
    </location>
</feature>